<dbReference type="GO" id="GO:0016020">
    <property type="term" value="C:membrane"/>
    <property type="evidence" value="ECO:0007669"/>
    <property type="project" value="UniProtKB-SubCell"/>
</dbReference>
<name>A0A913X3I5_EXADI</name>
<evidence type="ECO:0000256" key="2">
    <source>
        <dbReference type="ARBA" id="ARBA00022692"/>
    </source>
</evidence>
<dbReference type="AlphaFoldDB" id="A0A913X3I5"/>
<evidence type="ECO:0000256" key="1">
    <source>
        <dbReference type="ARBA" id="ARBA00004167"/>
    </source>
</evidence>
<dbReference type="PANTHER" id="PTHR15549">
    <property type="entry name" value="PAIRED IMMUNOGLOBULIN-LIKE TYPE 2 RECEPTOR"/>
    <property type="match status" value="1"/>
</dbReference>
<dbReference type="GO" id="GO:0071944">
    <property type="term" value="C:cell periphery"/>
    <property type="evidence" value="ECO:0007669"/>
    <property type="project" value="UniProtKB-ARBA"/>
</dbReference>
<keyword evidence="8" id="KW-1185">Reference proteome</keyword>
<comment type="subcellular location">
    <subcellularLocation>
        <location evidence="1">Membrane</location>
        <topology evidence="1">Single-pass membrane protein</topology>
    </subcellularLocation>
</comment>
<evidence type="ECO:0000313" key="8">
    <source>
        <dbReference type="Proteomes" id="UP000887567"/>
    </source>
</evidence>
<proteinExistence type="predicted"/>
<feature type="compositionally biased region" description="Polar residues" evidence="5">
    <location>
        <begin position="144"/>
        <end position="171"/>
    </location>
</feature>
<evidence type="ECO:0000256" key="6">
    <source>
        <dbReference type="SAM" id="Phobius"/>
    </source>
</evidence>
<dbReference type="OrthoDB" id="10622066at2759"/>
<sequence length="522" mass="56974">MVVPSRSVENRYIETNLREICALESEISYLTCYGKWEQSFTNGNNAFELDDMAPLHLEYKDTDTFNSYSPDIYGRVVKLNVRCPSHPSDGNNQRRLCFLLKVKGKQNCKVVLPTTSKPTATTQLASSTTSSTSSSTSSSTTLSNEETMASSTTAAEKAITPSSQELTTTQPRIDISSSISKDTTNSPQKTGGKSASTNDTSGGAIGGAIGAVAALVIIVAILIVALRRKKRNSQANKRESVARITDDPLYNNAMPNNEQLEFPDDDEYSYAYTNNHPIVIKDQNGKAVTGSNVANGHNRNINGVLGSPPNQQAPVYSTLEDPNYAKLQKSANTSNGPSYNTLERPENQWTTKQGPVYDVLQDPNTLPNKNGPIYSTLKDPNEPSYNTLERPENKWMTKQGPVYDVLEDSNSTGGPVYSVLEAPNSNDKQVYDALEGQDPNVYGSLDSPDPHVYGALYSPTSKSAPAYDNDIYDSAGGTIIDEDTYQELNQTDQRSSDIYQPVRPPRNTMAMKNMSGITQSQA</sequence>
<keyword evidence="2 6" id="KW-0812">Transmembrane</keyword>
<feature type="region of interest" description="Disordered" evidence="5">
    <location>
        <begin position="367"/>
        <end position="388"/>
    </location>
</feature>
<dbReference type="Proteomes" id="UP000887567">
    <property type="component" value="Unplaced"/>
</dbReference>
<feature type="compositionally biased region" description="Low complexity" evidence="5">
    <location>
        <begin position="119"/>
        <end position="143"/>
    </location>
</feature>
<accession>A0A913X3I5</accession>
<feature type="transmembrane region" description="Helical" evidence="6">
    <location>
        <begin position="204"/>
        <end position="226"/>
    </location>
</feature>
<dbReference type="RefSeq" id="XP_020898294.1">
    <property type="nucleotide sequence ID" value="XM_021042635.2"/>
</dbReference>
<reference evidence="7" key="1">
    <citation type="submission" date="2022-11" db="UniProtKB">
        <authorList>
            <consortium name="EnsemblMetazoa"/>
        </authorList>
    </citation>
    <scope>IDENTIFICATION</scope>
</reference>
<dbReference type="InterPro" id="IPR051694">
    <property type="entry name" value="Immunoregulatory_rcpt-like"/>
</dbReference>
<organism evidence="7 8">
    <name type="scientific">Exaiptasia diaphana</name>
    <name type="common">Tropical sea anemone</name>
    <name type="synonym">Aiptasia pulchella</name>
    <dbReference type="NCBI Taxonomy" id="2652724"/>
    <lineage>
        <taxon>Eukaryota</taxon>
        <taxon>Metazoa</taxon>
        <taxon>Cnidaria</taxon>
        <taxon>Anthozoa</taxon>
        <taxon>Hexacorallia</taxon>
        <taxon>Actiniaria</taxon>
        <taxon>Aiptasiidae</taxon>
        <taxon>Exaiptasia</taxon>
    </lineage>
</organism>
<keyword evidence="4 6" id="KW-0472">Membrane</keyword>
<feature type="region of interest" description="Disordered" evidence="5">
    <location>
        <begin position="119"/>
        <end position="199"/>
    </location>
</feature>
<evidence type="ECO:0000313" key="7">
    <source>
        <dbReference type="EnsemblMetazoa" id="XP_020898294.1"/>
    </source>
</evidence>
<protein>
    <submittedName>
        <fullName evidence="7">Uncharacterized protein</fullName>
    </submittedName>
</protein>
<keyword evidence="3 6" id="KW-1133">Transmembrane helix</keyword>
<feature type="region of interest" description="Disordered" evidence="5">
    <location>
        <begin position="490"/>
        <end position="522"/>
    </location>
</feature>
<dbReference type="GeneID" id="110237063"/>
<evidence type="ECO:0000256" key="5">
    <source>
        <dbReference type="SAM" id="MobiDB-lite"/>
    </source>
</evidence>
<feature type="compositionally biased region" description="Polar residues" evidence="5">
    <location>
        <begin position="181"/>
        <end position="199"/>
    </location>
</feature>
<dbReference type="EnsemblMetazoa" id="XM_021042635.2">
    <property type="protein sequence ID" value="XP_020898294.1"/>
    <property type="gene ID" value="LOC110237063"/>
</dbReference>
<dbReference type="PANTHER" id="PTHR15549:SF30">
    <property type="entry name" value="MID2 DOMAIN-CONTAINING PROTEIN"/>
    <property type="match status" value="1"/>
</dbReference>
<evidence type="ECO:0000256" key="4">
    <source>
        <dbReference type="ARBA" id="ARBA00023136"/>
    </source>
</evidence>
<evidence type="ECO:0000256" key="3">
    <source>
        <dbReference type="ARBA" id="ARBA00022989"/>
    </source>
</evidence>
<dbReference type="KEGG" id="epa:110237063"/>